<dbReference type="GO" id="GO:0005730">
    <property type="term" value="C:nucleolus"/>
    <property type="evidence" value="ECO:0007669"/>
    <property type="project" value="UniProtKB-SubCell"/>
</dbReference>
<dbReference type="AlphaFoldDB" id="A0A0E9X2F0"/>
<feature type="region of interest" description="Disordered" evidence="2">
    <location>
        <begin position="23"/>
        <end position="69"/>
    </location>
</feature>
<dbReference type="GO" id="GO:0015031">
    <property type="term" value="P:protein transport"/>
    <property type="evidence" value="ECO:0007669"/>
    <property type="project" value="UniProtKB-KW"/>
</dbReference>
<proteinExistence type="inferred from homology"/>
<comment type="subcellular location">
    <subcellularLocation>
        <location evidence="1">Nucleus</location>
        <location evidence="1">Nucleolus</location>
    </subcellularLocation>
</comment>
<dbReference type="InterPro" id="IPR027312">
    <property type="entry name" value="Sda1"/>
</dbReference>
<dbReference type="GO" id="GO:0042273">
    <property type="term" value="P:ribosomal large subunit biogenesis"/>
    <property type="evidence" value="ECO:0007669"/>
    <property type="project" value="UniProtKB-UniRule"/>
</dbReference>
<dbReference type="Pfam" id="PF21638">
    <property type="entry name" value="SDA1_C"/>
    <property type="match status" value="1"/>
</dbReference>
<reference evidence="5" key="1">
    <citation type="submission" date="2014-11" db="EMBL/GenBank/DDBJ databases">
        <authorList>
            <person name="Amaro Gonzalez C."/>
        </authorList>
    </citation>
    <scope>NUCLEOTIDE SEQUENCE</scope>
</reference>
<organism evidence="5">
    <name type="scientific">Anguilla anguilla</name>
    <name type="common">European freshwater eel</name>
    <name type="synonym">Muraena anguilla</name>
    <dbReference type="NCBI Taxonomy" id="7936"/>
    <lineage>
        <taxon>Eukaryota</taxon>
        <taxon>Metazoa</taxon>
        <taxon>Chordata</taxon>
        <taxon>Craniata</taxon>
        <taxon>Vertebrata</taxon>
        <taxon>Euteleostomi</taxon>
        <taxon>Actinopterygii</taxon>
        <taxon>Neopterygii</taxon>
        <taxon>Teleostei</taxon>
        <taxon>Anguilliformes</taxon>
        <taxon>Anguillidae</taxon>
        <taxon>Anguilla</taxon>
    </lineage>
</organism>
<feature type="compositionally biased region" description="Acidic residues" evidence="2">
    <location>
        <begin position="38"/>
        <end position="47"/>
    </location>
</feature>
<comment type="similarity">
    <text evidence="1">Belongs to the SDA1 family.</text>
</comment>
<feature type="region of interest" description="Disordered" evidence="2">
    <location>
        <begin position="101"/>
        <end position="146"/>
    </location>
</feature>
<comment type="function">
    <text evidence="1">Required for 60S pre-ribosomal subunits export to the cytoplasm.</text>
</comment>
<evidence type="ECO:0000259" key="3">
    <source>
        <dbReference type="Pfam" id="PF05285"/>
    </source>
</evidence>
<evidence type="ECO:0000259" key="4">
    <source>
        <dbReference type="Pfam" id="PF21638"/>
    </source>
</evidence>
<keyword evidence="1" id="KW-0653">Protein transport</keyword>
<feature type="domain" description="SDA1 middle" evidence="3">
    <location>
        <begin position="28"/>
        <end position="154"/>
    </location>
</feature>
<sequence>MGSLRPKTSSLELRFWRWRRGRKEMKQDEEGWESASMSEDDDDDGEWVDVHHSSDEEQGEVAEKLQSVPVEERNAKAAVVSASRLLTQDDFKKIRLAQMAKEVNSAPGKSQKRKSMDDSDEETRGELLSLRNIERLHKKPKADKETRLATAMAGRTDRKEFVRKRFKLNPYASTTNKEKKRTKNFMMMRHSRNVRTKNKRSFRDKQVALRDALLKKKKLK</sequence>
<keyword evidence="1" id="KW-0690">Ribosome biogenesis</keyword>
<evidence type="ECO:0000256" key="1">
    <source>
        <dbReference type="RuleBase" id="RU365057"/>
    </source>
</evidence>
<dbReference type="InterPro" id="IPR007949">
    <property type="entry name" value="SDA1_MD"/>
</dbReference>
<dbReference type="InterPro" id="IPR048292">
    <property type="entry name" value="SDA1_C"/>
</dbReference>
<dbReference type="PANTHER" id="PTHR12730">
    <property type="entry name" value="HSDA/SDA1-RELATED"/>
    <property type="match status" value="1"/>
</dbReference>
<name>A0A0E9X2F0_ANGAN</name>
<dbReference type="EMBL" id="GBXM01012729">
    <property type="protein sequence ID" value="JAH95848.1"/>
    <property type="molecule type" value="Transcribed_RNA"/>
</dbReference>
<evidence type="ECO:0000313" key="5">
    <source>
        <dbReference type="EMBL" id="JAH95848.1"/>
    </source>
</evidence>
<accession>A0A0E9X2F0</accession>
<protein>
    <recommendedName>
        <fullName evidence="1">Protein SDA1</fullName>
    </recommendedName>
</protein>
<keyword evidence="1" id="KW-0813">Transport</keyword>
<feature type="domain" description="SDA1 C-terminal" evidence="4">
    <location>
        <begin position="173"/>
        <end position="218"/>
    </location>
</feature>
<reference evidence="5" key="2">
    <citation type="journal article" date="2015" name="Fish Shellfish Immunol.">
        <title>Early steps in the European eel (Anguilla anguilla)-Vibrio vulnificus interaction in the gills: Role of the RtxA13 toxin.</title>
        <authorList>
            <person name="Callol A."/>
            <person name="Pajuelo D."/>
            <person name="Ebbesson L."/>
            <person name="Teles M."/>
            <person name="MacKenzie S."/>
            <person name="Amaro C."/>
        </authorList>
    </citation>
    <scope>NUCLEOTIDE SEQUENCE</scope>
</reference>
<feature type="compositionally biased region" description="Basic and acidic residues" evidence="2">
    <location>
        <begin position="114"/>
        <end position="125"/>
    </location>
</feature>
<dbReference type="PANTHER" id="PTHR12730:SF0">
    <property type="entry name" value="PROTEIN SDA1 HOMOLOG"/>
    <property type="match status" value="1"/>
</dbReference>
<dbReference type="Pfam" id="PF05285">
    <property type="entry name" value="SDA1_dom"/>
    <property type="match status" value="1"/>
</dbReference>
<dbReference type="GO" id="GO:0000055">
    <property type="term" value="P:ribosomal large subunit export from nucleus"/>
    <property type="evidence" value="ECO:0007669"/>
    <property type="project" value="UniProtKB-UniRule"/>
</dbReference>
<keyword evidence="1" id="KW-0539">Nucleus</keyword>
<evidence type="ECO:0000256" key="2">
    <source>
        <dbReference type="SAM" id="MobiDB-lite"/>
    </source>
</evidence>